<feature type="region of interest" description="Disordered" evidence="1">
    <location>
        <begin position="1"/>
        <end position="20"/>
    </location>
</feature>
<evidence type="ECO:0000313" key="2">
    <source>
        <dbReference type="EMBL" id="KAK3237929.1"/>
    </source>
</evidence>
<evidence type="ECO:0000256" key="1">
    <source>
        <dbReference type="SAM" id="MobiDB-lite"/>
    </source>
</evidence>
<accession>A0AAE0BL07</accession>
<sequence>MDQDQQRRMPENSTSDLPPIAQFGDREHAVVNEPHMALLDGFDEITNTDTRGALHAHQLESRTAVTAVVEVPKATLRYLFSSIFCAPWIAVGVLAREGAFCYDDGQREQHNHVVCETLLAPAEGVGFDEVTDVAKNMKGK</sequence>
<name>A0AAE0BL07_9CHLO</name>
<comment type="caution">
    <text evidence="2">The sequence shown here is derived from an EMBL/GenBank/DDBJ whole genome shotgun (WGS) entry which is preliminary data.</text>
</comment>
<protein>
    <submittedName>
        <fullName evidence="2">Uncharacterized protein</fullName>
    </submittedName>
</protein>
<evidence type="ECO:0000313" key="3">
    <source>
        <dbReference type="Proteomes" id="UP001190700"/>
    </source>
</evidence>
<organism evidence="2 3">
    <name type="scientific">Cymbomonas tetramitiformis</name>
    <dbReference type="NCBI Taxonomy" id="36881"/>
    <lineage>
        <taxon>Eukaryota</taxon>
        <taxon>Viridiplantae</taxon>
        <taxon>Chlorophyta</taxon>
        <taxon>Pyramimonadophyceae</taxon>
        <taxon>Pyramimonadales</taxon>
        <taxon>Pyramimonadaceae</taxon>
        <taxon>Cymbomonas</taxon>
    </lineage>
</organism>
<keyword evidence="3" id="KW-1185">Reference proteome</keyword>
<feature type="compositionally biased region" description="Basic and acidic residues" evidence="1">
    <location>
        <begin position="1"/>
        <end position="10"/>
    </location>
</feature>
<reference evidence="2 3" key="1">
    <citation type="journal article" date="2015" name="Genome Biol. Evol.">
        <title>Comparative Genomics of a Bacterivorous Green Alga Reveals Evolutionary Causalities and Consequences of Phago-Mixotrophic Mode of Nutrition.</title>
        <authorList>
            <person name="Burns J.A."/>
            <person name="Paasch A."/>
            <person name="Narechania A."/>
            <person name="Kim E."/>
        </authorList>
    </citation>
    <scope>NUCLEOTIDE SEQUENCE [LARGE SCALE GENOMIC DNA]</scope>
    <source>
        <strain evidence="2 3">PLY_AMNH</strain>
    </source>
</reference>
<gene>
    <name evidence="2" type="ORF">CYMTET_52024</name>
</gene>
<dbReference type="AlphaFoldDB" id="A0AAE0BL07"/>
<proteinExistence type="predicted"/>
<dbReference type="EMBL" id="LGRX02034393">
    <property type="protein sequence ID" value="KAK3237929.1"/>
    <property type="molecule type" value="Genomic_DNA"/>
</dbReference>
<dbReference type="Proteomes" id="UP001190700">
    <property type="component" value="Unassembled WGS sequence"/>
</dbReference>